<dbReference type="Pfam" id="PF14537">
    <property type="entry name" value="Cytochrom_c3_2"/>
    <property type="match status" value="1"/>
</dbReference>
<dbReference type="GO" id="GO:0016491">
    <property type="term" value="F:oxidoreductase activity"/>
    <property type="evidence" value="ECO:0007669"/>
    <property type="project" value="TreeGrafter"/>
</dbReference>
<gene>
    <name evidence="11" type="ORF">ENK44_05450</name>
</gene>
<feature type="domain" description="Tetrahaem cytochrome" evidence="10">
    <location>
        <begin position="242"/>
        <end position="315"/>
    </location>
</feature>
<dbReference type="PANTHER" id="PTHR35038">
    <property type="entry name" value="DISSIMILATORY SULFITE REDUCTASE SIRA"/>
    <property type="match status" value="1"/>
</dbReference>
<dbReference type="Proteomes" id="UP000885779">
    <property type="component" value="Unassembled WGS sequence"/>
</dbReference>
<dbReference type="GO" id="GO:0046872">
    <property type="term" value="F:metal ion binding"/>
    <property type="evidence" value="ECO:0007669"/>
    <property type="project" value="UniProtKB-KW"/>
</dbReference>
<organism evidence="11">
    <name type="scientific">Caldithrix abyssi</name>
    <dbReference type="NCBI Taxonomy" id="187145"/>
    <lineage>
        <taxon>Bacteria</taxon>
        <taxon>Pseudomonadati</taxon>
        <taxon>Calditrichota</taxon>
        <taxon>Calditrichia</taxon>
        <taxon>Calditrichales</taxon>
        <taxon>Calditrichaceae</taxon>
        <taxon>Caldithrix</taxon>
    </lineage>
</organism>
<dbReference type="InterPro" id="IPR036280">
    <property type="entry name" value="Multihaem_cyt_sf"/>
</dbReference>
<evidence type="ECO:0000313" key="11">
    <source>
        <dbReference type="EMBL" id="HGY55122.1"/>
    </source>
</evidence>
<feature type="signal peptide" evidence="9">
    <location>
        <begin position="1"/>
        <end position="20"/>
    </location>
</feature>
<dbReference type="AlphaFoldDB" id="A0A7V4U0N9"/>
<feature type="chain" id="PRO_5030674976" description="Tetrahaem cytochrome domain-containing protein" evidence="9">
    <location>
        <begin position="21"/>
        <end position="528"/>
    </location>
</feature>
<evidence type="ECO:0000256" key="6">
    <source>
        <dbReference type="ARBA" id="ARBA00022729"/>
    </source>
</evidence>
<evidence type="ECO:0000256" key="1">
    <source>
        <dbReference type="ARBA" id="ARBA00001926"/>
    </source>
</evidence>
<evidence type="ECO:0000256" key="7">
    <source>
        <dbReference type="ARBA" id="ARBA00022982"/>
    </source>
</evidence>
<sequence>MKYIFILFFIYLISSASLSAADSCESCHRDFESSCNLTCADCHNSARADYRPAIEDHPAVIRNPSRPRWWREKCADCHAKEIENFRKDSHYSTADIIGQTRYLWGETETVELKDGPEAWLQLQKVGRAQGHSPHALVDNLLAKKCLACHFDAPGKQNSVGRKRPAGCAACHVSLDQKNGKPLFGHRFQKKPQDAACLTCHSGNRVGADYYGYFEHDYHNEYATPFGAEPQFGTYQHRLAADVHQQAGMRCIDCHPGKHQTAKYQKTKQCEDCHGGFDAGRNLAKPNVEISPFDGTVIAHKDFHRRVSCSACHAQWSYQDYGLHLFLDESNHYDIWQNNRWQGDAMVTNWLDSMNTLQTQRLPNAQSPNRLSGTWSTGLWYQGWTFRRWDDPPLGIGKNNRFYIIRPLYQYFITYVDSADNLWLDSTIPTRRDGKPGWNWDAYTPHSIGKTGRACESCHGTPKAAGLGIRQSVSDSAAHSITLPSPPIESDSRLLNKEERFRLLNKSKTYKLWRAKVFRLDGIEELFNK</sequence>
<evidence type="ECO:0000259" key="10">
    <source>
        <dbReference type="Pfam" id="PF14537"/>
    </source>
</evidence>
<keyword evidence="5" id="KW-0479">Metal-binding</keyword>
<evidence type="ECO:0000256" key="9">
    <source>
        <dbReference type="SAM" id="SignalP"/>
    </source>
</evidence>
<name>A0A7V4U0N9_CALAY</name>
<keyword evidence="7" id="KW-0249">Electron transport</keyword>
<protein>
    <recommendedName>
        <fullName evidence="10">Tetrahaem cytochrome domain-containing protein</fullName>
    </recommendedName>
</protein>
<evidence type="ECO:0000256" key="4">
    <source>
        <dbReference type="ARBA" id="ARBA00022617"/>
    </source>
</evidence>
<dbReference type="InterPro" id="IPR051829">
    <property type="entry name" value="Multiheme_Cytochr_ET"/>
</dbReference>
<dbReference type="PANTHER" id="PTHR35038:SF8">
    <property type="entry name" value="C-TYPE POLYHEME CYTOCHROME OMCC"/>
    <property type="match status" value="1"/>
</dbReference>
<dbReference type="InterPro" id="IPR012286">
    <property type="entry name" value="Tetrahaem_cytochrome"/>
</dbReference>
<comment type="caution">
    <text evidence="11">The sequence shown here is derived from an EMBL/GenBank/DDBJ whole genome shotgun (WGS) entry which is preliminary data.</text>
</comment>
<comment type="cofactor">
    <cofactor evidence="1">
        <name>heme c</name>
        <dbReference type="ChEBI" id="CHEBI:61717"/>
    </cofactor>
</comment>
<reference evidence="11" key="1">
    <citation type="journal article" date="2020" name="mSystems">
        <title>Genome- and Community-Level Interaction Insights into Carbon Utilization and Element Cycling Functions of Hydrothermarchaeota in Hydrothermal Sediment.</title>
        <authorList>
            <person name="Zhou Z."/>
            <person name="Liu Y."/>
            <person name="Xu W."/>
            <person name="Pan J."/>
            <person name="Luo Z.H."/>
            <person name="Li M."/>
        </authorList>
    </citation>
    <scope>NUCLEOTIDE SEQUENCE [LARGE SCALE GENOMIC DNA]</scope>
    <source>
        <strain evidence="11">HyVt-577</strain>
    </source>
</reference>
<proteinExistence type="predicted"/>
<keyword evidence="4" id="KW-0349">Heme</keyword>
<keyword evidence="3" id="KW-0813">Transport</keyword>
<evidence type="ECO:0000256" key="8">
    <source>
        <dbReference type="ARBA" id="ARBA00023004"/>
    </source>
</evidence>
<evidence type="ECO:0000256" key="2">
    <source>
        <dbReference type="ARBA" id="ARBA00004196"/>
    </source>
</evidence>
<dbReference type="Gene3D" id="3.90.10.10">
    <property type="entry name" value="Cytochrome C3"/>
    <property type="match status" value="1"/>
</dbReference>
<dbReference type="SUPFAM" id="SSF48695">
    <property type="entry name" value="Multiheme cytochromes"/>
    <property type="match status" value="1"/>
</dbReference>
<accession>A0A7V4U0N9</accession>
<keyword evidence="6 9" id="KW-0732">Signal</keyword>
<comment type="subcellular location">
    <subcellularLocation>
        <location evidence="2">Cell envelope</location>
    </subcellularLocation>
</comment>
<dbReference type="Gene3D" id="1.10.1130.10">
    <property type="entry name" value="Flavocytochrome C3, Chain A"/>
    <property type="match status" value="1"/>
</dbReference>
<dbReference type="GO" id="GO:0030313">
    <property type="term" value="C:cell envelope"/>
    <property type="evidence" value="ECO:0007669"/>
    <property type="project" value="UniProtKB-SubCell"/>
</dbReference>
<evidence type="ECO:0000256" key="5">
    <source>
        <dbReference type="ARBA" id="ARBA00022723"/>
    </source>
</evidence>
<keyword evidence="8" id="KW-0408">Iron</keyword>
<dbReference type="EMBL" id="DRQG01000051">
    <property type="protein sequence ID" value="HGY55122.1"/>
    <property type="molecule type" value="Genomic_DNA"/>
</dbReference>
<evidence type="ECO:0000256" key="3">
    <source>
        <dbReference type="ARBA" id="ARBA00022448"/>
    </source>
</evidence>